<sequence length="146" mass="16517">MSIPDEKAYPPQVEIANPGCSLPPLNELVEISQARHIELLHAQERGRVIVPDAHGAPIDSPPPALSDEQQVQRERAWRDQMLAATDPLVVRHRDEVEAGQPTTLSVDQYQRLQVYRLDLRHWPEHPEFPALAARPLIPEDLKALLQ</sequence>
<dbReference type="Proteomes" id="UP000437970">
    <property type="component" value="Unassembled WGS sequence"/>
</dbReference>
<evidence type="ECO:0000313" key="2">
    <source>
        <dbReference type="EMBL" id="MQU29608.1"/>
    </source>
</evidence>
<gene>
    <name evidence="2" type="ORF">GHO29_24465</name>
</gene>
<reference evidence="2 3" key="1">
    <citation type="submission" date="2019-10" db="EMBL/GenBank/DDBJ databases">
        <title>Evaluation of single-gene subtyping targets for Pseudomonas.</title>
        <authorList>
            <person name="Reichler S.J."/>
            <person name="Orsi R.H."/>
            <person name="Wiedmann M."/>
            <person name="Martin N.H."/>
            <person name="Murphy S.I."/>
        </authorList>
    </citation>
    <scope>NUCLEOTIDE SEQUENCE [LARGE SCALE GENOMIC DNA]</scope>
    <source>
        <strain evidence="2 3">FSL R10-1984</strain>
    </source>
</reference>
<name>A0A7X1Y5G0_9PSED</name>
<dbReference type="EMBL" id="WIVW01000090">
    <property type="protein sequence ID" value="MQU29608.1"/>
    <property type="molecule type" value="Genomic_DNA"/>
</dbReference>
<proteinExistence type="predicted"/>
<feature type="region of interest" description="Disordered" evidence="1">
    <location>
        <begin position="52"/>
        <end position="71"/>
    </location>
</feature>
<evidence type="ECO:0000256" key="1">
    <source>
        <dbReference type="SAM" id="MobiDB-lite"/>
    </source>
</evidence>
<accession>A0A7X1Y5G0</accession>
<evidence type="ECO:0000313" key="3">
    <source>
        <dbReference type="Proteomes" id="UP000437970"/>
    </source>
</evidence>
<organism evidence="2 3">
    <name type="scientific">Pseudomonas helleri</name>
    <dbReference type="NCBI Taxonomy" id="1608996"/>
    <lineage>
        <taxon>Bacteria</taxon>
        <taxon>Pseudomonadati</taxon>
        <taxon>Pseudomonadota</taxon>
        <taxon>Gammaproteobacteria</taxon>
        <taxon>Pseudomonadales</taxon>
        <taxon>Pseudomonadaceae</taxon>
        <taxon>Pseudomonas</taxon>
    </lineage>
</organism>
<dbReference type="AlphaFoldDB" id="A0A7X1Y5G0"/>
<protein>
    <submittedName>
        <fullName evidence="2">Phage tail protein</fullName>
    </submittedName>
</protein>
<comment type="caution">
    <text evidence="2">The sequence shown here is derived from an EMBL/GenBank/DDBJ whole genome shotgun (WGS) entry which is preliminary data.</text>
</comment>